<dbReference type="PANTHER" id="PTHR11839">
    <property type="entry name" value="UDP/ADP-SUGAR PYROPHOSPHATASE"/>
    <property type="match status" value="1"/>
</dbReference>
<dbReference type="Proteomes" id="UP000240527">
    <property type="component" value="Chromosome"/>
</dbReference>
<name>A0ABM6TBX4_9CAUL</name>
<comment type="cofactor">
    <cofactor evidence="1">
        <name>Mn(2+)</name>
        <dbReference type="ChEBI" id="CHEBI:29035"/>
    </cofactor>
</comment>
<evidence type="ECO:0000256" key="2">
    <source>
        <dbReference type="ARBA" id="ARBA00001946"/>
    </source>
</evidence>
<comment type="cofactor">
    <cofactor evidence="4">
        <name>a divalent metal cation</name>
        <dbReference type="ChEBI" id="CHEBI:60240"/>
    </cofactor>
</comment>
<gene>
    <name evidence="4" type="primary">rppH</name>
    <name evidence="4" type="synonym">nudH</name>
    <name evidence="6" type="ORF">B7G68_01295</name>
</gene>
<dbReference type="Pfam" id="PF00293">
    <property type="entry name" value="NUDIX"/>
    <property type="match status" value="1"/>
</dbReference>
<dbReference type="RefSeq" id="WP_013077438.1">
    <property type="nucleotide sequence ID" value="NZ_CP027850.1"/>
</dbReference>
<dbReference type="InterPro" id="IPR020084">
    <property type="entry name" value="NUDIX_hydrolase_CS"/>
</dbReference>
<reference evidence="6 7" key="1">
    <citation type="journal article" date="2015" name="Biotechnol. Bioeng.">
        <title>Genome sequence and phenotypic characterization of Caulobacter segnis.</title>
        <authorList>
            <person name="Patel S."/>
            <person name="Fletcher B."/>
            <person name="Scott D.C."/>
            <person name="Ely B."/>
        </authorList>
    </citation>
    <scope>NUCLEOTIDE SEQUENCE [LARGE SCALE GENOMIC DNA]</scope>
    <source>
        <strain evidence="6 7">TK0059</strain>
    </source>
</reference>
<evidence type="ECO:0000313" key="6">
    <source>
        <dbReference type="EMBL" id="AVQ00616.1"/>
    </source>
</evidence>
<dbReference type="InterPro" id="IPR015797">
    <property type="entry name" value="NUDIX_hydrolase-like_dom_sf"/>
</dbReference>
<comment type="similarity">
    <text evidence="4">Belongs to the Nudix hydrolase family. RppH subfamily.</text>
</comment>
<dbReference type="PANTHER" id="PTHR11839:SF22">
    <property type="entry name" value="NUDIX HYDROLASE 26, CHLOROPLASTIC"/>
    <property type="match status" value="1"/>
</dbReference>
<dbReference type="EMBL" id="CP027850">
    <property type="protein sequence ID" value="AVQ00616.1"/>
    <property type="molecule type" value="Genomic_DNA"/>
</dbReference>
<dbReference type="InterPro" id="IPR000086">
    <property type="entry name" value="NUDIX_hydrolase_dom"/>
</dbReference>
<dbReference type="PRINTS" id="PR00502">
    <property type="entry name" value="NUDIXFAMILY"/>
</dbReference>
<feature type="short sequence motif" description="Nudix box" evidence="4">
    <location>
        <begin position="44"/>
        <end position="65"/>
    </location>
</feature>
<protein>
    <recommendedName>
        <fullName evidence="4">RNA pyrophosphohydrolase</fullName>
        <ecNumber evidence="4">3.6.1.-</ecNumber>
    </recommendedName>
    <alternativeName>
        <fullName evidence="4">(Di)nucleoside polyphosphate hydrolase</fullName>
    </alternativeName>
</protein>
<dbReference type="SUPFAM" id="SSF55811">
    <property type="entry name" value="Nudix"/>
    <property type="match status" value="1"/>
</dbReference>
<dbReference type="PROSITE" id="PS51462">
    <property type="entry name" value="NUDIX"/>
    <property type="match status" value="1"/>
</dbReference>
<evidence type="ECO:0000313" key="7">
    <source>
        <dbReference type="Proteomes" id="UP000240527"/>
    </source>
</evidence>
<sequence length="163" mass="18511">MTAEPDYPRHRPNVGVVLFHPDGRVWLGRRHKQAPPYNWQFPQGGVDDGEDLEAAARRELAEETGVTSVTLLGRTPGWITYDFPPDVLADPKSSRGWLGQKQVWFAYRFTGSESEIDLEADEHIEFDAWRWGRLDEAPELIVPFKRGVYEAVVAAFAGFARRA</sequence>
<evidence type="ECO:0000256" key="1">
    <source>
        <dbReference type="ARBA" id="ARBA00001936"/>
    </source>
</evidence>
<evidence type="ECO:0000256" key="3">
    <source>
        <dbReference type="ARBA" id="ARBA00022801"/>
    </source>
</evidence>
<comment type="function">
    <text evidence="4">Accelerates the degradation of transcripts by removing pyrophosphate from the 5'-end of triphosphorylated RNA, leading to a more labile monophosphorylated state that can stimulate subsequent ribonuclease cleavage.</text>
</comment>
<dbReference type="PROSITE" id="PS00893">
    <property type="entry name" value="NUDIX_BOX"/>
    <property type="match status" value="1"/>
</dbReference>
<evidence type="ECO:0000259" key="5">
    <source>
        <dbReference type="PROSITE" id="PS51462"/>
    </source>
</evidence>
<dbReference type="CDD" id="cd03671">
    <property type="entry name" value="NUDIX_Ap4A_hydrolase_plant_like"/>
    <property type="match status" value="1"/>
</dbReference>
<evidence type="ECO:0000256" key="4">
    <source>
        <dbReference type="HAMAP-Rule" id="MF_00298"/>
    </source>
</evidence>
<keyword evidence="7" id="KW-1185">Reference proteome</keyword>
<feature type="domain" description="Nudix hydrolase" evidence="5">
    <location>
        <begin position="9"/>
        <end position="154"/>
    </location>
</feature>
<dbReference type="EC" id="3.6.1.-" evidence="4"/>
<organism evidence="6 7">
    <name type="scientific">Caulobacter segnis</name>
    <dbReference type="NCBI Taxonomy" id="88688"/>
    <lineage>
        <taxon>Bacteria</taxon>
        <taxon>Pseudomonadati</taxon>
        <taxon>Pseudomonadota</taxon>
        <taxon>Alphaproteobacteria</taxon>
        <taxon>Caulobacterales</taxon>
        <taxon>Caulobacteraceae</taxon>
        <taxon>Caulobacter</taxon>
    </lineage>
</organism>
<dbReference type="InterPro" id="IPR022927">
    <property type="entry name" value="RppH"/>
</dbReference>
<dbReference type="NCBIfam" id="NF001938">
    <property type="entry name" value="PRK00714.1-5"/>
    <property type="match status" value="1"/>
</dbReference>
<accession>A0ABM6TBX4</accession>
<dbReference type="HAMAP" id="MF_00298">
    <property type="entry name" value="Nudix_RppH"/>
    <property type="match status" value="1"/>
</dbReference>
<keyword evidence="3 4" id="KW-0378">Hydrolase</keyword>
<dbReference type="InterPro" id="IPR020476">
    <property type="entry name" value="Nudix_hydrolase"/>
</dbReference>
<comment type="cofactor">
    <cofactor evidence="2">
        <name>Mg(2+)</name>
        <dbReference type="ChEBI" id="CHEBI:18420"/>
    </cofactor>
</comment>
<proteinExistence type="inferred from homology"/>
<dbReference type="Gene3D" id="3.90.79.10">
    <property type="entry name" value="Nucleoside Triphosphate Pyrophosphohydrolase"/>
    <property type="match status" value="1"/>
</dbReference>